<comment type="subcellular location">
    <subcellularLocation>
        <location evidence="1 10">Cell membrane</location>
        <topology evidence="1 10">Multi-pass membrane protein</topology>
    </subcellularLocation>
</comment>
<organism evidence="11 12">
    <name type="scientific">Desulfonispora thiosulfatigenes DSM 11270</name>
    <dbReference type="NCBI Taxonomy" id="656914"/>
    <lineage>
        <taxon>Bacteria</taxon>
        <taxon>Bacillati</taxon>
        <taxon>Bacillota</taxon>
        <taxon>Clostridia</taxon>
        <taxon>Eubacteriales</taxon>
        <taxon>Peptococcaceae</taxon>
        <taxon>Desulfonispora</taxon>
    </lineage>
</organism>
<evidence type="ECO:0000256" key="1">
    <source>
        <dbReference type="ARBA" id="ARBA00004651"/>
    </source>
</evidence>
<evidence type="ECO:0000313" key="12">
    <source>
        <dbReference type="Proteomes" id="UP000192731"/>
    </source>
</evidence>
<dbReference type="GO" id="GO:0062054">
    <property type="term" value="F:fluoride channel activity"/>
    <property type="evidence" value="ECO:0007669"/>
    <property type="project" value="UniProtKB-UniRule"/>
</dbReference>
<evidence type="ECO:0000256" key="8">
    <source>
        <dbReference type="ARBA" id="ARBA00035585"/>
    </source>
</evidence>
<keyword evidence="10" id="KW-0479">Metal-binding</keyword>
<comment type="catalytic activity">
    <reaction evidence="8">
        <text>fluoride(in) = fluoride(out)</text>
        <dbReference type="Rhea" id="RHEA:76159"/>
        <dbReference type="ChEBI" id="CHEBI:17051"/>
    </reaction>
    <physiologicalReaction direction="left-to-right" evidence="8">
        <dbReference type="Rhea" id="RHEA:76160"/>
    </physiologicalReaction>
</comment>
<dbReference type="OrthoDB" id="9815830at2"/>
<dbReference type="HAMAP" id="MF_00454">
    <property type="entry name" value="FluC"/>
    <property type="match status" value="1"/>
</dbReference>
<dbReference type="NCBIfam" id="TIGR00494">
    <property type="entry name" value="crcB"/>
    <property type="match status" value="1"/>
</dbReference>
<keyword evidence="10" id="KW-0915">Sodium</keyword>
<dbReference type="GO" id="GO:0005886">
    <property type="term" value="C:plasma membrane"/>
    <property type="evidence" value="ECO:0007669"/>
    <property type="project" value="UniProtKB-SubCell"/>
</dbReference>
<evidence type="ECO:0000256" key="2">
    <source>
        <dbReference type="ARBA" id="ARBA00022475"/>
    </source>
</evidence>
<feature type="transmembrane region" description="Helical" evidence="10">
    <location>
        <begin position="32"/>
        <end position="54"/>
    </location>
</feature>
<dbReference type="RefSeq" id="WP_084053129.1">
    <property type="nucleotide sequence ID" value="NZ_FWWT01000017.1"/>
</dbReference>
<sequence length="125" mass="13716">MFTYLYVAIGGSLGAVSRYLLSNWVNNKAQSIFPFGTFSVNMIGSFIIGVFYIVSMERLVSPELKLIISVGFLGAFTTFSTFSLETLNLMRENHILTAFINIGLSIIIGLIAAWLGIIIGKLLVN</sequence>
<keyword evidence="2 10" id="KW-1003">Cell membrane</keyword>
<dbReference type="EMBL" id="FWWT01000017">
    <property type="protein sequence ID" value="SMB90655.1"/>
    <property type="molecule type" value="Genomic_DNA"/>
</dbReference>
<evidence type="ECO:0000256" key="9">
    <source>
        <dbReference type="ARBA" id="ARBA00049940"/>
    </source>
</evidence>
<dbReference type="Proteomes" id="UP000192731">
    <property type="component" value="Unassembled WGS sequence"/>
</dbReference>
<gene>
    <name evidence="10" type="primary">fluC</name>
    <name evidence="10" type="synonym">crcB</name>
    <name evidence="11" type="ORF">SAMN00017405_1344</name>
</gene>
<evidence type="ECO:0000256" key="5">
    <source>
        <dbReference type="ARBA" id="ARBA00023136"/>
    </source>
</evidence>
<evidence type="ECO:0000256" key="3">
    <source>
        <dbReference type="ARBA" id="ARBA00022692"/>
    </source>
</evidence>
<feature type="transmembrane region" description="Helical" evidence="10">
    <location>
        <begin position="96"/>
        <end position="119"/>
    </location>
</feature>
<accession>A0A1W1VBF9</accession>
<dbReference type="GO" id="GO:0140114">
    <property type="term" value="P:cellular detoxification of fluoride"/>
    <property type="evidence" value="ECO:0007669"/>
    <property type="project" value="UniProtKB-UniRule"/>
</dbReference>
<dbReference type="STRING" id="656914.SAMN00017405_1344"/>
<dbReference type="InterPro" id="IPR003691">
    <property type="entry name" value="FluC"/>
</dbReference>
<protein>
    <recommendedName>
        <fullName evidence="10">Fluoride-specific ion channel FluC</fullName>
    </recommendedName>
</protein>
<evidence type="ECO:0000256" key="4">
    <source>
        <dbReference type="ARBA" id="ARBA00022989"/>
    </source>
</evidence>
<feature type="transmembrane region" description="Helical" evidence="10">
    <location>
        <begin position="6"/>
        <end position="25"/>
    </location>
</feature>
<keyword evidence="5 10" id="KW-0472">Membrane</keyword>
<keyword evidence="10" id="KW-0813">Transport</keyword>
<evidence type="ECO:0000256" key="7">
    <source>
        <dbReference type="ARBA" id="ARBA00035120"/>
    </source>
</evidence>
<comment type="activity regulation">
    <text evidence="10">Na(+) is not transported, but it plays an essential structural role and its presence is essential for fluoride channel function.</text>
</comment>
<dbReference type="GO" id="GO:0046872">
    <property type="term" value="F:metal ion binding"/>
    <property type="evidence" value="ECO:0007669"/>
    <property type="project" value="UniProtKB-KW"/>
</dbReference>
<dbReference type="PANTHER" id="PTHR28259:SF1">
    <property type="entry name" value="FLUORIDE EXPORT PROTEIN 1-RELATED"/>
    <property type="match status" value="1"/>
</dbReference>
<comment type="similarity">
    <text evidence="7 10">Belongs to the fluoride channel Fluc/FEX (TC 1.A.43) family.</text>
</comment>
<keyword evidence="4 10" id="KW-1133">Transmembrane helix</keyword>
<keyword evidence="12" id="KW-1185">Reference proteome</keyword>
<feature type="binding site" evidence="10">
    <location>
        <position position="74"/>
    </location>
    <ligand>
        <name>Na(+)</name>
        <dbReference type="ChEBI" id="CHEBI:29101"/>
        <note>structural</note>
    </ligand>
</feature>
<keyword evidence="10" id="KW-0406">Ion transport</keyword>
<evidence type="ECO:0000256" key="10">
    <source>
        <dbReference type="HAMAP-Rule" id="MF_00454"/>
    </source>
</evidence>
<proteinExistence type="inferred from homology"/>
<dbReference type="Pfam" id="PF02537">
    <property type="entry name" value="CRCB"/>
    <property type="match status" value="1"/>
</dbReference>
<feature type="transmembrane region" description="Helical" evidence="10">
    <location>
        <begin position="66"/>
        <end position="84"/>
    </location>
</feature>
<name>A0A1W1VBF9_DESTI</name>
<keyword evidence="6 10" id="KW-0407">Ion channel</keyword>
<comment type="function">
    <text evidence="9 10">Fluoride-specific ion channel. Important for reducing fluoride concentration in the cell, thus reducing its toxicity.</text>
</comment>
<feature type="binding site" evidence="10">
    <location>
        <position position="77"/>
    </location>
    <ligand>
        <name>Na(+)</name>
        <dbReference type="ChEBI" id="CHEBI:29101"/>
        <note>structural</note>
    </ligand>
</feature>
<evidence type="ECO:0000313" key="11">
    <source>
        <dbReference type="EMBL" id="SMB90655.1"/>
    </source>
</evidence>
<evidence type="ECO:0000256" key="6">
    <source>
        <dbReference type="ARBA" id="ARBA00023303"/>
    </source>
</evidence>
<dbReference type="PANTHER" id="PTHR28259">
    <property type="entry name" value="FLUORIDE EXPORT PROTEIN 1-RELATED"/>
    <property type="match status" value="1"/>
</dbReference>
<keyword evidence="3 10" id="KW-0812">Transmembrane</keyword>
<reference evidence="11 12" key="1">
    <citation type="submission" date="2017-04" db="EMBL/GenBank/DDBJ databases">
        <authorList>
            <person name="Afonso C.L."/>
            <person name="Miller P.J."/>
            <person name="Scott M.A."/>
            <person name="Spackman E."/>
            <person name="Goraichik I."/>
            <person name="Dimitrov K.M."/>
            <person name="Suarez D.L."/>
            <person name="Swayne D.E."/>
        </authorList>
    </citation>
    <scope>NUCLEOTIDE SEQUENCE [LARGE SCALE GENOMIC DNA]</scope>
    <source>
        <strain evidence="11 12">DSM 11270</strain>
    </source>
</reference>
<dbReference type="AlphaFoldDB" id="A0A1W1VBF9"/>